<keyword evidence="4" id="KW-0862">Zinc</keyword>
<dbReference type="Pfam" id="PF10601">
    <property type="entry name" value="zf-LITAF-like"/>
    <property type="match status" value="1"/>
</dbReference>
<dbReference type="GO" id="GO:0008270">
    <property type="term" value="F:zinc ion binding"/>
    <property type="evidence" value="ECO:0007669"/>
    <property type="project" value="TreeGrafter"/>
</dbReference>
<keyword evidence="3" id="KW-0479">Metal-binding</keyword>
<dbReference type="InterPro" id="IPR006629">
    <property type="entry name" value="LITAF"/>
</dbReference>
<protein>
    <recommendedName>
        <fullName evidence="7">LITAF domain-containing protein</fullName>
    </recommendedName>
</protein>
<comment type="caution">
    <text evidence="8">The sequence shown here is derived from an EMBL/GenBank/DDBJ whole genome shotgun (WGS) entry which is preliminary data.</text>
</comment>
<evidence type="ECO:0000313" key="8">
    <source>
        <dbReference type="EMBL" id="KAF2433582.1"/>
    </source>
</evidence>
<organism evidence="8 9">
    <name type="scientific">Tothia fuscella</name>
    <dbReference type="NCBI Taxonomy" id="1048955"/>
    <lineage>
        <taxon>Eukaryota</taxon>
        <taxon>Fungi</taxon>
        <taxon>Dikarya</taxon>
        <taxon>Ascomycota</taxon>
        <taxon>Pezizomycotina</taxon>
        <taxon>Dothideomycetes</taxon>
        <taxon>Pleosporomycetidae</taxon>
        <taxon>Venturiales</taxon>
        <taxon>Cylindrosympodiaceae</taxon>
        <taxon>Tothia</taxon>
    </lineage>
</organism>
<proteinExistence type="inferred from homology"/>
<sequence length="200" mass="21907">MEKPGEPPAYTGSGIPPPGTQPTQYPHPAISPPLSNGAGQPQYLQHQQSYQGQPPMQQQHQQEGMHPQQPQQPDTVYQQPHPQHGQPVYQQQQPGQQGHPQQAGVQPQSMFKTVVPLQALGGSPAPIDCPSCHQRGLTNTHHMSGDCTHLWALGFCCFICLPCIPYLIDSFKDVEHKCGRCGTNVATWKRSGGTQVHVFS</sequence>
<evidence type="ECO:0000256" key="6">
    <source>
        <dbReference type="SAM" id="MobiDB-lite"/>
    </source>
</evidence>
<evidence type="ECO:0000259" key="7">
    <source>
        <dbReference type="PROSITE" id="PS51837"/>
    </source>
</evidence>
<evidence type="ECO:0000256" key="5">
    <source>
        <dbReference type="ARBA" id="ARBA00023136"/>
    </source>
</evidence>
<reference evidence="8" key="1">
    <citation type="journal article" date="2020" name="Stud. Mycol.">
        <title>101 Dothideomycetes genomes: a test case for predicting lifestyles and emergence of pathogens.</title>
        <authorList>
            <person name="Haridas S."/>
            <person name="Albert R."/>
            <person name="Binder M."/>
            <person name="Bloem J."/>
            <person name="Labutti K."/>
            <person name="Salamov A."/>
            <person name="Andreopoulos B."/>
            <person name="Baker S."/>
            <person name="Barry K."/>
            <person name="Bills G."/>
            <person name="Bluhm B."/>
            <person name="Cannon C."/>
            <person name="Castanera R."/>
            <person name="Culley D."/>
            <person name="Daum C."/>
            <person name="Ezra D."/>
            <person name="Gonzalez J."/>
            <person name="Henrissat B."/>
            <person name="Kuo A."/>
            <person name="Liang C."/>
            <person name="Lipzen A."/>
            <person name="Lutzoni F."/>
            <person name="Magnuson J."/>
            <person name="Mondo S."/>
            <person name="Nolan M."/>
            <person name="Ohm R."/>
            <person name="Pangilinan J."/>
            <person name="Park H.-J."/>
            <person name="Ramirez L."/>
            <person name="Alfaro M."/>
            <person name="Sun H."/>
            <person name="Tritt A."/>
            <person name="Yoshinaga Y."/>
            <person name="Zwiers L.-H."/>
            <person name="Turgeon B."/>
            <person name="Goodwin S."/>
            <person name="Spatafora J."/>
            <person name="Crous P."/>
            <person name="Grigoriev I."/>
        </authorList>
    </citation>
    <scope>NUCLEOTIDE SEQUENCE</scope>
    <source>
        <strain evidence="8">CBS 130266</strain>
    </source>
</reference>
<accession>A0A9P4U246</accession>
<evidence type="ECO:0000256" key="4">
    <source>
        <dbReference type="ARBA" id="ARBA00022833"/>
    </source>
</evidence>
<feature type="domain" description="LITAF" evidence="7">
    <location>
        <begin position="109"/>
        <end position="190"/>
    </location>
</feature>
<dbReference type="EMBL" id="MU007020">
    <property type="protein sequence ID" value="KAF2433582.1"/>
    <property type="molecule type" value="Genomic_DNA"/>
</dbReference>
<dbReference type="SMART" id="SM00714">
    <property type="entry name" value="LITAF"/>
    <property type="match status" value="1"/>
</dbReference>
<dbReference type="Proteomes" id="UP000800235">
    <property type="component" value="Unassembled WGS sequence"/>
</dbReference>
<dbReference type="PANTHER" id="PTHR23292">
    <property type="entry name" value="LIPOPOLYSACCHARIDE-INDUCED TUMOR NECROSIS FACTOR-ALPHA FACTOR"/>
    <property type="match status" value="1"/>
</dbReference>
<keyword evidence="5" id="KW-0472">Membrane</keyword>
<comment type="similarity">
    <text evidence="2">Belongs to the CDIP1/LITAF family.</text>
</comment>
<dbReference type="OrthoDB" id="5599753at2759"/>
<dbReference type="AlphaFoldDB" id="A0A9P4U246"/>
<evidence type="ECO:0000256" key="2">
    <source>
        <dbReference type="ARBA" id="ARBA00005975"/>
    </source>
</evidence>
<keyword evidence="9" id="KW-1185">Reference proteome</keyword>
<dbReference type="PROSITE" id="PS51837">
    <property type="entry name" value="LITAF"/>
    <property type="match status" value="1"/>
</dbReference>
<comment type="subcellular location">
    <subcellularLocation>
        <location evidence="1">Membrane</location>
        <topology evidence="1">Peripheral membrane protein</topology>
    </subcellularLocation>
</comment>
<evidence type="ECO:0000256" key="3">
    <source>
        <dbReference type="ARBA" id="ARBA00022723"/>
    </source>
</evidence>
<dbReference type="PANTHER" id="PTHR23292:SF6">
    <property type="entry name" value="FI16602P1-RELATED"/>
    <property type="match status" value="1"/>
</dbReference>
<dbReference type="InterPro" id="IPR037519">
    <property type="entry name" value="LITAF_fam"/>
</dbReference>
<feature type="region of interest" description="Disordered" evidence="6">
    <location>
        <begin position="1"/>
        <end position="106"/>
    </location>
</feature>
<dbReference type="GO" id="GO:0016020">
    <property type="term" value="C:membrane"/>
    <property type="evidence" value="ECO:0007669"/>
    <property type="project" value="UniProtKB-SubCell"/>
</dbReference>
<name>A0A9P4U246_9PEZI</name>
<feature type="compositionally biased region" description="Low complexity" evidence="6">
    <location>
        <begin position="39"/>
        <end position="106"/>
    </location>
</feature>
<evidence type="ECO:0000313" key="9">
    <source>
        <dbReference type="Proteomes" id="UP000800235"/>
    </source>
</evidence>
<gene>
    <name evidence="8" type="ORF">EJ08DRAFT_628843</name>
</gene>
<evidence type="ECO:0000256" key="1">
    <source>
        <dbReference type="ARBA" id="ARBA00004170"/>
    </source>
</evidence>